<organism evidence="15 16">
    <name type="scientific">Symbiodinium natans</name>
    <dbReference type="NCBI Taxonomy" id="878477"/>
    <lineage>
        <taxon>Eukaryota</taxon>
        <taxon>Sar</taxon>
        <taxon>Alveolata</taxon>
        <taxon>Dinophyceae</taxon>
        <taxon>Suessiales</taxon>
        <taxon>Symbiodiniaceae</taxon>
        <taxon>Symbiodinium</taxon>
    </lineage>
</organism>
<dbReference type="CDD" id="cd03039">
    <property type="entry name" value="GST_N_Sigma_like"/>
    <property type="match status" value="1"/>
</dbReference>
<dbReference type="Pfam" id="PF14497">
    <property type="entry name" value="GST_C_3"/>
    <property type="match status" value="1"/>
</dbReference>
<keyword evidence="5" id="KW-0677">Repeat</keyword>
<evidence type="ECO:0000313" key="16">
    <source>
        <dbReference type="Proteomes" id="UP000604046"/>
    </source>
</evidence>
<dbReference type="GO" id="GO:0046872">
    <property type="term" value="F:metal ion binding"/>
    <property type="evidence" value="ECO:0007669"/>
    <property type="project" value="UniProtKB-KW"/>
</dbReference>
<evidence type="ECO:0000256" key="1">
    <source>
        <dbReference type="ARBA" id="ARBA00004370"/>
    </source>
</evidence>
<gene>
    <name evidence="15" type="primary">Esyt3</name>
    <name evidence="15" type="ORF">SNAT2548_LOCUS16563</name>
</gene>
<dbReference type="GO" id="GO:0016020">
    <property type="term" value="C:membrane"/>
    <property type="evidence" value="ECO:0007669"/>
    <property type="project" value="UniProtKB-SubCell"/>
</dbReference>
<dbReference type="PROSITE" id="PS50405">
    <property type="entry name" value="GST_CTER"/>
    <property type="match status" value="1"/>
</dbReference>
<feature type="coiled-coil region" evidence="11">
    <location>
        <begin position="1122"/>
        <end position="1202"/>
    </location>
</feature>
<proteinExistence type="predicted"/>
<comment type="caution">
    <text evidence="15">The sequence shown here is derived from an EMBL/GenBank/DDBJ whole genome shotgun (WGS) entry which is preliminary data.</text>
</comment>
<dbReference type="PROSITE" id="PS50404">
    <property type="entry name" value="GST_NTER"/>
    <property type="match status" value="1"/>
</dbReference>
<keyword evidence="9" id="KW-0446">Lipid-binding</keyword>
<dbReference type="Pfam" id="PF06391">
    <property type="entry name" value="MAT1"/>
    <property type="match status" value="1"/>
</dbReference>
<dbReference type="Gene3D" id="3.40.30.10">
    <property type="entry name" value="Glutaredoxin"/>
    <property type="match status" value="1"/>
</dbReference>
<keyword evidence="7" id="KW-1133">Transmembrane helix</keyword>
<dbReference type="GO" id="GO:0006869">
    <property type="term" value="P:lipid transport"/>
    <property type="evidence" value="ECO:0007669"/>
    <property type="project" value="UniProtKB-KW"/>
</dbReference>
<dbReference type="InterPro" id="IPR015877">
    <property type="entry name" value="MAT1_centre"/>
</dbReference>
<evidence type="ECO:0000256" key="6">
    <source>
        <dbReference type="ARBA" id="ARBA00022837"/>
    </source>
</evidence>
<name>A0A812NUU8_9DINO</name>
<dbReference type="SUPFAM" id="SSF47616">
    <property type="entry name" value="GST C-terminal domain-like"/>
    <property type="match status" value="1"/>
</dbReference>
<dbReference type="Gene3D" id="1.20.1050.10">
    <property type="match status" value="1"/>
</dbReference>
<dbReference type="GO" id="GO:0008289">
    <property type="term" value="F:lipid binding"/>
    <property type="evidence" value="ECO:0007669"/>
    <property type="project" value="UniProtKB-KW"/>
</dbReference>
<reference evidence="15" key="1">
    <citation type="submission" date="2021-02" db="EMBL/GenBank/DDBJ databases">
        <authorList>
            <person name="Dougan E. K."/>
            <person name="Rhodes N."/>
            <person name="Thang M."/>
            <person name="Chan C."/>
        </authorList>
    </citation>
    <scope>NUCLEOTIDE SEQUENCE</scope>
</reference>
<dbReference type="CDD" id="cd00030">
    <property type="entry name" value="C2"/>
    <property type="match status" value="1"/>
</dbReference>
<evidence type="ECO:0000256" key="3">
    <source>
        <dbReference type="ARBA" id="ARBA00022692"/>
    </source>
</evidence>
<comment type="subcellular location">
    <subcellularLocation>
        <location evidence="1">Membrane</location>
    </subcellularLocation>
</comment>
<keyword evidence="6" id="KW-0106">Calcium</keyword>
<dbReference type="CDD" id="cd21670">
    <property type="entry name" value="SMP_ESyt"/>
    <property type="match status" value="1"/>
</dbReference>
<keyword evidence="4" id="KW-0479">Metal-binding</keyword>
<keyword evidence="2" id="KW-0813">Transport</keyword>
<evidence type="ECO:0000256" key="5">
    <source>
        <dbReference type="ARBA" id="ARBA00022737"/>
    </source>
</evidence>
<dbReference type="InterPro" id="IPR010987">
    <property type="entry name" value="Glutathione-S-Trfase_C-like"/>
</dbReference>
<dbReference type="GO" id="GO:0006749">
    <property type="term" value="P:glutathione metabolic process"/>
    <property type="evidence" value="ECO:0007669"/>
    <property type="project" value="TreeGrafter"/>
</dbReference>
<evidence type="ECO:0000313" key="15">
    <source>
        <dbReference type="EMBL" id="CAE7315747.1"/>
    </source>
</evidence>
<sequence length="1592" mass="176497">MPRECREVDRELKANYGTLFVRRQVREIYCKTEQDFASGNEWDEYLLLREDIIYKLVNGSKEEVHDTWRQIERYKAQNAESIRQTQRMRPKKVLEKVAAVIKSEGNFASRVNADWLDRMVLAPNHPFQAARDITWEEHYVRGDLGGPAEVLRPGHSCGPCIASHTSATDGGMLLGSAVVVASCQAKKRRTSDCTDGFMPRTVVDFAVFPCVARRYWKYTMWCQNESQATQFQMTANEQKKEMLTADIAKAAAAITSAALHLADIAQYESTDEADLKAATLLREKEAADFKALELELVEGIRTTQAAQTKLEQDIVTAGGNVAKKGAFLQTPPRPSKAMEAFSDVMVELTNAAALSAVEDMKQYPSLLEQAEAKQVALAQRRVDSQLELGTEPKKVVANHASHLGANDPQGDESTTFTPRMLATKKRPSIKSAGQGKKEVHEVHENTAEHLEWLNMSLKHLWPELSEAASAVAYSKILPILRQKLLAKGKGKITDVNFSSFSLGSVPVILGPVQVSRMPRGSVRIRMRLDYASDMKVEVSLDSTLGKWTFGMKDFRILGQLVLRIRPHIPDAPGTGGVSIFFVDPPKVDFKFSGDMQIGNFPFIKEIMRQLVDALVADMFVLPNVATQHMSLHDMKMYPLVIASPVPVGILRVTLKEATLDEKAITLPEDQQQKRKKKAGGVFSRLLGLGGKAFQAVSNGWENAEEWVERQVGQAMGIETAPYMRWKIGNQVWLPDFRVTGEETDTFNFVIYDPEQHLNVTLWDRDLLSQDDLMGEAHPVAAVKAVHLSEDYVPLICPGAEEETRQAGTFKAKIELLITSPGQRSRDGFVCVVRVRELLQDGSRMKGRRIALRAKLKDDSSITKAGAPMLDITETLPAKAMLQKIKDNMTDAGVEADKIEQVLDLTSLRACRFAINRSLHFVVTNDDTEKEDLILELVDMDKLDELKKEAAKKKGVFGGSTSPSPASNVAASDEGEEVLASLTVPLSEVLAAEGLALQGPFRFETEKLGTIEAKMFVGLSGLEPTTTDIIEEMTVDDAMADMELDAQHARAKDAVERTLFRSSADGSDSQIFEGQGPSDETFWSIRLQENLQLLRDVEAKSQSSLDAARAKEKRHSGDFLKLKNALEGKIRAVKQDLEKTKKELADAKAAKAKAEGELAVAEQDIKTGKEYLVQVERGCMEKAAQFQQQKKNRQDEIKAVQAALKALRGIMDTSAAKQGLFSFLQLASSSSRSKASGQTVATLAMKRVQQLAASLKSNALGKLASKMRVVSRYGGGGDVFGKMRKLIQEVFGQCKDSVNNFRMFSPSVTSASSICLGGSDCGCCTGWRHRQLTGSSKHDIPWTGILQTRPAKLCHSLAFVATVYRLRRLARMARPRLTYLDAKMLAEPIRLALFVGQVDFEDRRVTHQEVQELNLQGQLPFGQVPVLELDGQVFAQTGALLRWAGRQAKLYPEEPLLQLRCDAVEEALADMKKVLGPAWYNSVLGRNPVTKEQLVMLPESMREEVMHALNNTVLPARFQQLEKFLTTSEGPYFCGDRMTICDLSVYVYASGLLDGTYVTGIDPSVMDNCPGLKALVERVGNHPRVREWNESHP</sequence>
<keyword evidence="16" id="KW-1185">Reference proteome</keyword>
<protein>
    <submittedName>
        <fullName evidence="15">Esyt3 protein</fullName>
    </submittedName>
</protein>
<dbReference type="InterPro" id="IPR040079">
    <property type="entry name" value="Glutathione_S-Trfase"/>
</dbReference>
<dbReference type="InterPro" id="IPR004046">
    <property type="entry name" value="GST_C"/>
</dbReference>
<evidence type="ECO:0000256" key="7">
    <source>
        <dbReference type="ARBA" id="ARBA00022989"/>
    </source>
</evidence>
<evidence type="ECO:0000256" key="4">
    <source>
        <dbReference type="ARBA" id="ARBA00022723"/>
    </source>
</evidence>
<dbReference type="InterPro" id="IPR036282">
    <property type="entry name" value="Glutathione-S-Trfase_C_sf"/>
</dbReference>
<evidence type="ECO:0000256" key="11">
    <source>
        <dbReference type="SAM" id="Coils"/>
    </source>
</evidence>
<evidence type="ECO:0000256" key="10">
    <source>
        <dbReference type="ARBA" id="ARBA00023136"/>
    </source>
</evidence>
<evidence type="ECO:0000259" key="12">
    <source>
        <dbReference type="PROSITE" id="PS50404"/>
    </source>
</evidence>
<dbReference type="InterPro" id="IPR036249">
    <property type="entry name" value="Thioredoxin-like_sf"/>
</dbReference>
<dbReference type="OrthoDB" id="427189at2759"/>
<dbReference type="CDD" id="cd03192">
    <property type="entry name" value="GST_C_Sigma_like"/>
    <property type="match status" value="1"/>
</dbReference>
<dbReference type="InterPro" id="IPR035892">
    <property type="entry name" value="C2_domain_sf"/>
</dbReference>
<dbReference type="InterPro" id="IPR039010">
    <property type="entry name" value="Synaptotagmin_SMP"/>
</dbReference>
<dbReference type="SUPFAM" id="SSF52833">
    <property type="entry name" value="Thioredoxin-like"/>
    <property type="match status" value="1"/>
</dbReference>
<feature type="domain" description="GST C-terminal" evidence="13">
    <location>
        <begin position="1461"/>
        <end position="1592"/>
    </location>
</feature>
<dbReference type="PANTHER" id="PTHR11571">
    <property type="entry name" value="GLUTATHIONE S-TRANSFERASE"/>
    <property type="match status" value="1"/>
</dbReference>
<evidence type="ECO:0000256" key="2">
    <source>
        <dbReference type="ARBA" id="ARBA00022448"/>
    </source>
</evidence>
<keyword evidence="11" id="KW-0175">Coiled coil</keyword>
<keyword evidence="3" id="KW-0812">Transmembrane</keyword>
<dbReference type="PROSITE" id="PS51847">
    <property type="entry name" value="SMP"/>
    <property type="match status" value="1"/>
</dbReference>
<evidence type="ECO:0000256" key="9">
    <source>
        <dbReference type="ARBA" id="ARBA00023121"/>
    </source>
</evidence>
<dbReference type="EMBL" id="CAJNDS010002084">
    <property type="protein sequence ID" value="CAE7315747.1"/>
    <property type="molecule type" value="Genomic_DNA"/>
</dbReference>
<dbReference type="InterPro" id="IPR031468">
    <property type="entry name" value="SMP_LBD"/>
</dbReference>
<feature type="domain" description="SMP-LTD" evidence="14">
    <location>
        <begin position="446"/>
        <end position="630"/>
    </location>
</feature>
<keyword evidence="10" id="KW-0472">Membrane</keyword>
<keyword evidence="8" id="KW-0445">Lipid transport</keyword>
<dbReference type="SUPFAM" id="SSF49562">
    <property type="entry name" value="C2 domain (Calcium/lipid-binding domain, CaLB)"/>
    <property type="match status" value="1"/>
</dbReference>
<dbReference type="InterPro" id="IPR004045">
    <property type="entry name" value="Glutathione_S-Trfase_N"/>
</dbReference>
<accession>A0A812NUU8</accession>
<dbReference type="SFLD" id="SFLDS00019">
    <property type="entry name" value="Glutathione_Transferase_(cytos"/>
    <property type="match status" value="1"/>
</dbReference>
<dbReference type="Pfam" id="PF17047">
    <property type="entry name" value="SMP_LBD"/>
    <property type="match status" value="1"/>
</dbReference>
<evidence type="ECO:0000256" key="8">
    <source>
        <dbReference type="ARBA" id="ARBA00023055"/>
    </source>
</evidence>
<dbReference type="GO" id="GO:0004364">
    <property type="term" value="F:glutathione transferase activity"/>
    <property type="evidence" value="ECO:0007669"/>
    <property type="project" value="TreeGrafter"/>
</dbReference>
<evidence type="ECO:0000259" key="13">
    <source>
        <dbReference type="PROSITE" id="PS50405"/>
    </source>
</evidence>
<dbReference type="Proteomes" id="UP000604046">
    <property type="component" value="Unassembled WGS sequence"/>
</dbReference>
<feature type="domain" description="GST N-terminal" evidence="12">
    <location>
        <begin position="1372"/>
        <end position="1451"/>
    </location>
</feature>
<evidence type="ECO:0000259" key="14">
    <source>
        <dbReference type="PROSITE" id="PS51847"/>
    </source>
</evidence>
<dbReference type="InterPro" id="IPR050213">
    <property type="entry name" value="GST_superfamily"/>
</dbReference>